<comment type="similarity">
    <text evidence="1">Belongs to the class-I fumarase family.</text>
</comment>
<dbReference type="SUPFAM" id="SSF117457">
    <property type="entry name" value="FumA C-terminal domain-like"/>
    <property type="match status" value="1"/>
</dbReference>
<name>A0ABW1TT38_9BURK</name>
<keyword evidence="2" id="KW-0456">Lyase</keyword>
<dbReference type="RefSeq" id="WP_371434545.1">
    <property type="nucleotide sequence ID" value="NZ_JBHSRS010000005.1"/>
</dbReference>
<dbReference type="InterPro" id="IPR004647">
    <property type="entry name" value="Fe-S_hydro-lyase_TtdB-typ_cat"/>
</dbReference>
<dbReference type="InterPro" id="IPR036660">
    <property type="entry name" value="Fe-S_hydroAse_TtdB_cat_sf"/>
</dbReference>
<evidence type="ECO:0000259" key="3">
    <source>
        <dbReference type="Pfam" id="PF05683"/>
    </source>
</evidence>
<evidence type="ECO:0000313" key="4">
    <source>
        <dbReference type="EMBL" id="MFC6280207.1"/>
    </source>
</evidence>
<evidence type="ECO:0000256" key="2">
    <source>
        <dbReference type="ARBA" id="ARBA00023239"/>
    </source>
</evidence>
<sequence length="214" mass="23288">MSKTHYLQLPLDADAVRELAVGDMVMLSGDITISIGLPTHKRMVSELQAGNELPLDLHGGAFFHLSSYIRDGDDSGSAPEALYMNPSTSTRYNPYMPELIRMLGLRLVGGKGGLDMASVAAMQQAGCAFLSFLGGGVPILSESIEQVVSTHWNEYISQFRLTTLRVKNLGPATVAIDAHGNSIYDSLRKQAESRLPGILSELNQQRQINQTEKP</sequence>
<protein>
    <submittedName>
        <fullName evidence="4">Fumarate hydratase C-terminal domain-containing protein</fullName>
    </submittedName>
</protein>
<dbReference type="Pfam" id="PF05683">
    <property type="entry name" value="Fumerase_C"/>
    <property type="match status" value="1"/>
</dbReference>
<dbReference type="PANTHER" id="PTHR43351:SF2">
    <property type="entry name" value="L(+)-TARTRATE DEHYDRATASE SUBUNIT BETA-RELATED"/>
    <property type="match status" value="1"/>
</dbReference>
<reference evidence="5" key="1">
    <citation type="journal article" date="2019" name="Int. J. Syst. Evol. Microbiol.">
        <title>The Global Catalogue of Microorganisms (GCM) 10K type strain sequencing project: providing services to taxonomists for standard genome sequencing and annotation.</title>
        <authorList>
            <consortium name="The Broad Institute Genomics Platform"/>
            <consortium name="The Broad Institute Genome Sequencing Center for Infectious Disease"/>
            <person name="Wu L."/>
            <person name="Ma J."/>
        </authorList>
    </citation>
    <scope>NUCLEOTIDE SEQUENCE [LARGE SCALE GENOMIC DNA]</scope>
    <source>
        <strain evidence="5">CCUG 39402</strain>
    </source>
</reference>
<keyword evidence="5" id="KW-1185">Reference proteome</keyword>
<organism evidence="4 5">
    <name type="scientific">Polaromonas aquatica</name>
    <dbReference type="NCBI Taxonomy" id="332657"/>
    <lineage>
        <taxon>Bacteria</taxon>
        <taxon>Pseudomonadati</taxon>
        <taxon>Pseudomonadota</taxon>
        <taxon>Betaproteobacteria</taxon>
        <taxon>Burkholderiales</taxon>
        <taxon>Comamonadaceae</taxon>
        <taxon>Polaromonas</taxon>
    </lineage>
</organism>
<evidence type="ECO:0000313" key="5">
    <source>
        <dbReference type="Proteomes" id="UP001596270"/>
    </source>
</evidence>
<feature type="domain" description="Fe-S hydro-lyase tartrate dehydratase beta-type catalytic" evidence="3">
    <location>
        <begin position="13"/>
        <end position="186"/>
    </location>
</feature>
<accession>A0ABW1TT38</accession>
<comment type="caution">
    <text evidence="4">The sequence shown here is derived from an EMBL/GenBank/DDBJ whole genome shotgun (WGS) entry which is preliminary data.</text>
</comment>
<evidence type="ECO:0000256" key="1">
    <source>
        <dbReference type="ARBA" id="ARBA00008876"/>
    </source>
</evidence>
<dbReference type="Gene3D" id="3.20.130.10">
    <property type="entry name" value="Fe-S hydro-lyase, tartrate dehydratase beta-type, catalytic domain"/>
    <property type="match status" value="1"/>
</dbReference>
<dbReference type="PANTHER" id="PTHR43351">
    <property type="entry name" value="L(+)-TARTRATE DEHYDRATASE SUBUNIT BETA"/>
    <property type="match status" value="1"/>
</dbReference>
<proteinExistence type="inferred from homology"/>
<gene>
    <name evidence="4" type="ORF">ACFQND_03050</name>
</gene>
<dbReference type="EMBL" id="JBHSRS010000005">
    <property type="protein sequence ID" value="MFC6280207.1"/>
    <property type="molecule type" value="Genomic_DNA"/>
</dbReference>
<dbReference type="Proteomes" id="UP001596270">
    <property type="component" value="Unassembled WGS sequence"/>
</dbReference>